<dbReference type="AlphaFoldDB" id="A0A376GUI7"/>
<dbReference type="Pfam" id="PF13731">
    <property type="entry name" value="WxL"/>
    <property type="match status" value="1"/>
</dbReference>
<proteinExistence type="predicted"/>
<organism evidence="4 5">
    <name type="scientific">Enterococcus gallinarum</name>
    <dbReference type="NCBI Taxonomy" id="1353"/>
    <lineage>
        <taxon>Bacteria</taxon>
        <taxon>Bacillati</taxon>
        <taxon>Bacillota</taxon>
        <taxon>Bacilli</taxon>
        <taxon>Lactobacillales</taxon>
        <taxon>Enterococcaceae</taxon>
        <taxon>Enterococcus</taxon>
    </lineage>
</organism>
<dbReference type="OrthoDB" id="2248675at2"/>
<evidence type="ECO:0000259" key="3">
    <source>
        <dbReference type="Pfam" id="PF13731"/>
    </source>
</evidence>
<name>A0A376GUI7_ENTGA</name>
<dbReference type="InterPro" id="IPR027994">
    <property type="entry name" value="WxL_dom"/>
</dbReference>
<keyword evidence="5" id="KW-1185">Reference proteome</keyword>
<accession>A0A376GUI7</accession>
<evidence type="ECO:0000256" key="2">
    <source>
        <dbReference type="SAM" id="SignalP"/>
    </source>
</evidence>
<feature type="chain" id="PRO_5017045498" evidence="2">
    <location>
        <begin position="26"/>
        <end position="223"/>
    </location>
</feature>
<dbReference type="Proteomes" id="UP000254807">
    <property type="component" value="Unassembled WGS sequence"/>
</dbReference>
<reference evidence="4 5" key="1">
    <citation type="submission" date="2018-06" db="EMBL/GenBank/DDBJ databases">
        <authorList>
            <consortium name="Pathogen Informatics"/>
            <person name="Doyle S."/>
        </authorList>
    </citation>
    <scope>NUCLEOTIDE SEQUENCE [LARGE SCALE GENOMIC DNA]</scope>
    <source>
        <strain evidence="4 5">NCTC12360</strain>
    </source>
</reference>
<feature type="region of interest" description="Disordered" evidence="1">
    <location>
        <begin position="43"/>
        <end position="71"/>
    </location>
</feature>
<feature type="domain" description="WxL" evidence="3">
    <location>
        <begin position="34"/>
        <end position="222"/>
    </location>
</feature>
<protein>
    <submittedName>
        <fullName evidence="4">Extracellular protein</fullName>
    </submittedName>
</protein>
<feature type="signal peptide" evidence="2">
    <location>
        <begin position="1"/>
        <end position="25"/>
    </location>
</feature>
<evidence type="ECO:0000313" key="4">
    <source>
        <dbReference type="EMBL" id="STD82207.1"/>
    </source>
</evidence>
<evidence type="ECO:0000313" key="5">
    <source>
        <dbReference type="Proteomes" id="UP000254807"/>
    </source>
</evidence>
<dbReference type="EMBL" id="UFYW01000001">
    <property type="protein sequence ID" value="STD82207.1"/>
    <property type="molecule type" value="Genomic_DNA"/>
</dbReference>
<evidence type="ECO:0000256" key="1">
    <source>
        <dbReference type="SAM" id="MobiDB-lite"/>
    </source>
</evidence>
<dbReference type="RefSeq" id="WP_060814942.1">
    <property type="nucleotide sequence ID" value="NZ_JBHULA010000026.1"/>
</dbReference>
<sequence>MKKSLVATTALGLLALSATGVTAFAESQESLLSSFTNKTDVTFTPGSGEDVDPIVPDDTHDDDPSTGDTGSLSIPFASNITFGQHEISQGDEDYYALNQKPHVQVNDTRGGAKGWSLGVTLKPFVGENGHELTGAKMTLSNGKVVTKNNQSPMPKMADTTFDLNEQYQDLMLAKEGQGAGGFAAVFEGEDGNNESVKLHVPRASVEAQAYTADLTWVLTDAPA</sequence>
<gene>
    <name evidence="4" type="ORF">NCTC12360_00627</name>
</gene>
<keyword evidence="2" id="KW-0732">Signal</keyword>